<comment type="caution">
    <text evidence="1">The sequence shown here is derived from an EMBL/GenBank/DDBJ whole genome shotgun (WGS) entry which is preliminary data.</text>
</comment>
<protein>
    <submittedName>
        <fullName evidence="1">Uncharacterized protein</fullName>
    </submittedName>
</protein>
<reference evidence="1 2" key="1">
    <citation type="journal article" date="2016" name="Plant Pathol.">
        <title>Genetic characterization of strains named as Xanthomonas axonopodis pv. dieffenbachiae leads to a taxonomic revision of the X. axonopodis species complex.</title>
        <authorList>
            <person name="Constantin E.C."/>
            <person name="Cleenwerck I."/>
            <person name="Maes M."/>
            <person name="Baeyen S."/>
            <person name="Van Malderghem C."/>
            <person name="De Vos P."/>
            <person name="Cottyn B."/>
        </authorList>
    </citation>
    <scope>NUCLEOTIDE SEQUENCE [LARGE SCALE GENOMIC DNA]</scope>
    <source>
        <strain evidence="1 2">LMG 25940</strain>
    </source>
</reference>
<dbReference type="Proteomes" id="UP000050546">
    <property type="component" value="Unassembled WGS sequence"/>
</dbReference>
<accession>A0A1V9GV75</accession>
<evidence type="ECO:0000313" key="2">
    <source>
        <dbReference type="Proteomes" id="UP000050546"/>
    </source>
</evidence>
<reference evidence="1 2" key="2">
    <citation type="journal article" date="2017" name="Plant Pathol.">
        <title>Pathogenicity and virulence gene content of Xanthomonas strains infecting Araceae, formerly known as Xanthomonas axonopodis pv. dieffenbachiae.</title>
        <authorList>
            <person name="Constantin E.C."/>
            <person name="Haegeman A."/>
            <person name="Van Vaerenbergh J."/>
            <person name="Baeyen S."/>
            <person name="Van Malderghem C."/>
            <person name="Maes M."/>
            <person name="Cottyn B."/>
        </authorList>
    </citation>
    <scope>NUCLEOTIDE SEQUENCE [LARGE SCALE GENOMIC DNA]</scope>
    <source>
        <strain evidence="1 2">LMG 25940</strain>
    </source>
</reference>
<evidence type="ECO:0000313" key="1">
    <source>
        <dbReference type="EMBL" id="OQP74507.1"/>
    </source>
</evidence>
<gene>
    <name evidence="1" type="ORF">IM53_020230</name>
</gene>
<sequence>MADAAQANDAVAGATGSPTFPKAAWRSRSARHATLHDRCAVAVTTNASWYSAVHGDMSPRAAGKRQRSLALQAVLLALRTSRIAPRRQRTMAHMLPPRRCRGPKRLFSSQRICVGRRYRAVMLTC</sequence>
<name>A0A1V9GV75_9XANT</name>
<proteinExistence type="predicted"/>
<dbReference type="EMBL" id="JPYI02000099">
    <property type="protein sequence ID" value="OQP74507.1"/>
    <property type="molecule type" value="Genomic_DNA"/>
</dbReference>
<organism evidence="1 2">
    <name type="scientific">Xanthomonas phaseoli pv. dieffenbachiae</name>
    <dbReference type="NCBI Taxonomy" id="92828"/>
    <lineage>
        <taxon>Bacteria</taxon>
        <taxon>Pseudomonadati</taxon>
        <taxon>Pseudomonadota</taxon>
        <taxon>Gammaproteobacteria</taxon>
        <taxon>Lysobacterales</taxon>
        <taxon>Lysobacteraceae</taxon>
        <taxon>Xanthomonas</taxon>
    </lineage>
</organism>
<dbReference type="AlphaFoldDB" id="A0A1V9GV75"/>